<dbReference type="STRING" id="1131731.BAZO_08259"/>
<proteinExistence type="predicted"/>
<comment type="caution">
    <text evidence="1">The sequence shown here is derived from an EMBL/GenBank/DDBJ whole genome shotgun (WGS) entry which is preliminary data.</text>
</comment>
<dbReference type="EMBL" id="AJLR01000045">
    <property type="protein sequence ID" value="EKN67860.1"/>
    <property type="molecule type" value="Genomic_DNA"/>
</dbReference>
<sequence length="260" mass="30367">MAGRRLWTKEEDLYLEDNVGKLRLQTIAKRLGRTLAAVESRILFLGIGHTKIMSGRITANELAIALGIDSHAVKRWIKSHGLKAVTKATRAEAKFHLISIDDFWKWAEANKEKINFSRIETDILAPEPEWVEVQRKIDTAEIPKKHRKPWNEKETQRLMELFNQGRCLEEIAQLLNRTEKGIQRKISRLKEQRLLPYDKILLPWKKKELQLMLELENQGLEDSEIAIELGRTEKQVSWKRLHLRSKGLYDGYKKRVNSVS</sequence>
<dbReference type="Proteomes" id="UP000006315">
    <property type="component" value="Unassembled WGS sequence"/>
</dbReference>
<accession>K6C9P7</accession>
<name>K6C9P7_SCHAZ</name>
<evidence type="ECO:0000313" key="2">
    <source>
        <dbReference type="Proteomes" id="UP000006315"/>
    </source>
</evidence>
<reference evidence="1 2" key="1">
    <citation type="journal article" date="2012" name="Front. Microbiol.">
        <title>Redundancy and modularity in membrane-associated dissimilatory nitrate reduction in Bacillus.</title>
        <authorList>
            <person name="Heylen K."/>
            <person name="Keltjens J."/>
        </authorList>
    </citation>
    <scope>NUCLEOTIDE SEQUENCE [LARGE SCALE GENOMIC DNA]</scope>
    <source>
        <strain evidence="1 2">LMG 9581</strain>
    </source>
</reference>
<dbReference type="PATRIC" id="fig|1131731.3.peg.1726"/>
<gene>
    <name evidence="1" type="ORF">BAZO_08259</name>
</gene>
<dbReference type="AlphaFoldDB" id="K6C9P7"/>
<organism evidence="1 2">
    <name type="scientific">Schinkia azotoformans LMG 9581</name>
    <dbReference type="NCBI Taxonomy" id="1131731"/>
    <lineage>
        <taxon>Bacteria</taxon>
        <taxon>Bacillati</taxon>
        <taxon>Bacillota</taxon>
        <taxon>Bacilli</taxon>
        <taxon>Bacillales</taxon>
        <taxon>Bacillaceae</taxon>
        <taxon>Calidifontibacillus/Schinkia group</taxon>
        <taxon>Schinkia</taxon>
    </lineage>
</organism>
<keyword evidence="2" id="KW-1185">Reference proteome</keyword>
<protein>
    <submittedName>
        <fullName evidence="1">Uncharacterized protein</fullName>
    </submittedName>
</protein>
<dbReference type="RefSeq" id="WP_003330913.1">
    <property type="nucleotide sequence ID" value="NZ_AJLR01000045.1"/>
</dbReference>
<evidence type="ECO:0000313" key="1">
    <source>
        <dbReference type="EMBL" id="EKN67860.1"/>
    </source>
</evidence>